<evidence type="ECO:0000313" key="4">
    <source>
        <dbReference type="WBParaSite" id="PSAMB.scaffold10811size3817.g33633.t1"/>
    </source>
</evidence>
<feature type="region of interest" description="Disordered" evidence="1">
    <location>
        <begin position="207"/>
        <end position="229"/>
    </location>
</feature>
<dbReference type="AlphaFoldDB" id="A0A914UM63"/>
<name>A0A914UM63_9BILA</name>
<proteinExistence type="predicted"/>
<dbReference type="GO" id="GO:0005912">
    <property type="term" value="C:adherens junction"/>
    <property type="evidence" value="ECO:0007669"/>
    <property type="project" value="TreeGrafter"/>
</dbReference>
<dbReference type="GO" id="GO:0032880">
    <property type="term" value="P:regulation of protein localization"/>
    <property type="evidence" value="ECO:0007669"/>
    <property type="project" value="TreeGrafter"/>
</dbReference>
<feature type="region of interest" description="Disordered" evidence="1">
    <location>
        <begin position="148"/>
        <end position="191"/>
    </location>
</feature>
<evidence type="ECO:0000256" key="1">
    <source>
        <dbReference type="SAM" id="MobiDB-lite"/>
    </source>
</evidence>
<feature type="compositionally biased region" description="Basic residues" evidence="1">
    <location>
        <begin position="153"/>
        <end position="170"/>
    </location>
</feature>
<dbReference type="InterPro" id="IPR028842">
    <property type="entry name" value="Afadin"/>
</dbReference>
<reference evidence="4" key="1">
    <citation type="submission" date="2022-11" db="UniProtKB">
        <authorList>
            <consortium name="WormBaseParasite"/>
        </authorList>
    </citation>
    <scope>IDENTIFICATION</scope>
</reference>
<organism evidence="3 4">
    <name type="scientific">Plectus sambesii</name>
    <dbReference type="NCBI Taxonomy" id="2011161"/>
    <lineage>
        <taxon>Eukaryota</taxon>
        <taxon>Metazoa</taxon>
        <taxon>Ecdysozoa</taxon>
        <taxon>Nematoda</taxon>
        <taxon>Chromadorea</taxon>
        <taxon>Plectida</taxon>
        <taxon>Plectina</taxon>
        <taxon>Plectoidea</taxon>
        <taxon>Plectidae</taxon>
        <taxon>Plectus</taxon>
    </lineage>
</organism>
<dbReference type="GO" id="GO:0050839">
    <property type="term" value="F:cell adhesion molecule binding"/>
    <property type="evidence" value="ECO:0007669"/>
    <property type="project" value="TreeGrafter"/>
</dbReference>
<dbReference type="Pfam" id="PF00788">
    <property type="entry name" value="RA"/>
    <property type="match status" value="1"/>
</dbReference>
<dbReference type="Gene3D" id="3.10.20.90">
    <property type="entry name" value="Phosphatidylinositol 3-kinase Catalytic Subunit, Chain A, domain 1"/>
    <property type="match status" value="1"/>
</dbReference>
<sequence length="229" mass="26708">MASTAAEREQLRRLVHQWNENRLDLFSLSEPNEDLEFHGVMRYYFQEAGQKVATKCIRVSSTATARAVIDALVEKFHPDLKMLTTPTYSIWEVHEGGDERRLAPDEKPLLVQLNWHKDDREGRFLLKREGADQYLPLAALQLHDANESDMKRGSLKRFSKRDKRDSKKKQQRETVAARQNRPSEAEDVGVKLYQEVPTTTFTRTISNPEIVMKKRRERKLESKLKEMGK</sequence>
<accession>A0A914UM63</accession>
<dbReference type="PANTHER" id="PTHR10398">
    <property type="entry name" value="AFADIN"/>
    <property type="match status" value="1"/>
</dbReference>
<protein>
    <submittedName>
        <fullName evidence="4">Ras-associating domain-containing protein</fullName>
    </submittedName>
</protein>
<feature type="domain" description="Ras-associating" evidence="2">
    <location>
        <begin position="37"/>
        <end position="131"/>
    </location>
</feature>
<evidence type="ECO:0000259" key="2">
    <source>
        <dbReference type="PROSITE" id="PS50200"/>
    </source>
</evidence>
<evidence type="ECO:0000313" key="3">
    <source>
        <dbReference type="Proteomes" id="UP000887566"/>
    </source>
</evidence>
<dbReference type="FunFam" id="3.10.20.90:FF:000025">
    <property type="entry name" value="Afadin, adherens junction formation factor"/>
    <property type="match status" value="1"/>
</dbReference>
<keyword evidence="3" id="KW-1185">Reference proteome</keyword>
<feature type="compositionally biased region" description="Basic and acidic residues" evidence="1">
    <location>
        <begin position="218"/>
        <end position="229"/>
    </location>
</feature>
<dbReference type="SUPFAM" id="SSF54236">
    <property type="entry name" value="Ubiquitin-like"/>
    <property type="match status" value="1"/>
</dbReference>
<dbReference type="SMART" id="SM00314">
    <property type="entry name" value="RA"/>
    <property type="match status" value="1"/>
</dbReference>
<dbReference type="GO" id="GO:0007165">
    <property type="term" value="P:signal transduction"/>
    <property type="evidence" value="ECO:0007669"/>
    <property type="project" value="InterPro"/>
</dbReference>
<dbReference type="InterPro" id="IPR000159">
    <property type="entry name" value="RA_dom"/>
</dbReference>
<dbReference type="InterPro" id="IPR029071">
    <property type="entry name" value="Ubiquitin-like_domsf"/>
</dbReference>
<dbReference type="PANTHER" id="PTHR10398:SF2">
    <property type="entry name" value="AFADIN"/>
    <property type="match status" value="1"/>
</dbReference>
<dbReference type="CDD" id="cd01782">
    <property type="entry name" value="RA1_Afadin"/>
    <property type="match status" value="1"/>
</dbReference>
<dbReference type="PROSITE" id="PS50200">
    <property type="entry name" value="RA"/>
    <property type="match status" value="1"/>
</dbReference>
<dbReference type="Proteomes" id="UP000887566">
    <property type="component" value="Unplaced"/>
</dbReference>
<dbReference type="WBParaSite" id="PSAMB.scaffold10811size3817.g33633.t1">
    <property type="protein sequence ID" value="PSAMB.scaffold10811size3817.g33633.t1"/>
    <property type="gene ID" value="PSAMB.scaffold10811size3817.g33633"/>
</dbReference>